<reference evidence="1 2" key="1">
    <citation type="submission" date="2018-11" db="EMBL/GenBank/DDBJ databases">
        <title>Draft genome of Simplicispira Flexivirga sp. BO-16.</title>
        <authorList>
            <person name="Im W.T."/>
        </authorList>
    </citation>
    <scope>NUCLEOTIDE SEQUENCE [LARGE SCALE GENOMIC DNA]</scope>
    <source>
        <strain evidence="1 2">BO-16</strain>
    </source>
</reference>
<name>A0A3M9M7P2_9MICO</name>
<dbReference type="SUPFAM" id="SSF53335">
    <property type="entry name" value="S-adenosyl-L-methionine-dependent methyltransferases"/>
    <property type="match status" value="1"/>
</dbReference>
<organism evidence="1 2">
    <name type="scientific">Flexivirga caeni</name>
    <dbReference type="NCBI Taxonomy" id="2294115"/>
    <lineage>
        <taxon>Bacteria</taxon>
        <taxon>Bacillati</taxon>
        <taxon>Actinomycetota</taxon>
        <taxon>Actinomycetes</taxon>
        <taxon>Micrococcales</taxon>
        <taxon>Dermacoccaceae</taxon>
        <taxon>Flexivirga</taxon>
    </lineage>
</organism>
<dbReference type="RefSeq" id="WP_123271442.1">
    <property type="nucleotide sequence ID" value="NZ_RJJQ01000010.1"/>
</dbReference>
<proteinExistence type="predicted"/>
<evidence type="ECO:0000313" key="1">
    <source>
        <dbReference type="EMBL" id="RNI21594.1"/>
    </source>
</evidence>
<dbReference type="InterPro" id="IPR029063">
    <property type="entry name" value="SAM-dependent_MTases_sf"/>
</dbReference>
<sequence length="235" mass="25858">MTESSTDELLRQLVKQVRTTREVPSTALGLRQAAVQDSVDHIRADRRFADAQVHQHNPAALLRAASVAPDFAGLIAEFGVHKGASLTLLADHFPDQLVHGFDSFEGLPEAWTGSREGAGAFDVGGEPPQLPVTNVEFHVGWFEDTVPAFAATTTEPLRLAHLDADLYSSTTTVFEALGDRFIPGTVVIFDEYFGYHGWRQHEHRAFSEFLAARPDLDFDAVAIGHMNLAVRLRAR</sequence>
<keyword evidence="1" id="KW-0489">Methyltransferase</keyword>
<dbReference type="AlphaFoldDB" id="A0A3M9M7P2"/>
<keyword evidence="2" id="KW-1185">Reference proteome</keyword>
<protein>
    <submittedName>
        <fullName evidence="1">Class I SAM-dependent methyltransferase</fullName>
    </submittedName>
</protein>
<evidence type="ECO:0000313" key="2">
    <source>
        <dbReference type="Proteomes" id="UP000271678"/>
    </source>
</evidence>
<dbReference type="OrthoDB" id="3826968at2"/>
<dbReference type="Pfam" id="PF05711">
    <property type="entry name" value="TylF"/>
    <property type="match status" value="1"/>
</dbReference>
<accession>A0A3M9M7P2</accession>
<comment type="caution">
    <text evidence="1">The sequence shown here is derived from an EMBL/GenBank/DDBJ whole genome shotgun (WGS) entry which is preliminary data.</text>
</comment>
<dbReference type="GO" id="GO:0032259">
    <property type="term" value="P:methylation"/>
    <property type="evidence" value="ECO:0007669"/>
    <property type="project" value="UniProtKB-KW"/>
</dbReference>
<dbReference type="PANTHER" id="PTHR40036">
    <property type="entry name" value="MACROCIN O-METHYLTRANSFERASE"/>
    <property type="match status" value="1"/>
</dbReference>
<dbReference type="Gene3D" id="3.40.50.150">
    <property type="entry name" value="Vaccinia Virus protein VP39"/>
    <property type="match status" value="1"/>
</dbReference>
<gene>
    <name evidence="1" type="ORF">EFY87_10545</name>
</gene>
<keyword evidence="1" id="KW-0808">Transferase</keyword>
<dbReference type="EMBL" id="RJJQ01000010">
    <property type="protein sequence ID" value="RNI21594.1"/>
    <property type="molecule type" value="Genomic_DNA"/>
</dbReference>
<dbReference type="PANTHER" id="PTHR40036:SF1">
    <property type="entry name" value="MACROCIN O-METHYLTRANSFERASE"/>
    <property type="match status" value="1"/>
</dbReference>
<dbReference type="Proteomes" id="UP000271678">
    <property type="component" value="Unassembled WGS sequence"/>
</dbReference>
<dbReference type="InterPro" id="IPR008884">
    <property type="entry name" value="TylF_MeTrfase"/>
</dbReference>
<dbReference type="GO" id="GO:0008168">
    <property type="term" value="F:methyltransferase activity"/>
    <property type="evidence" value="ECO:0007669"/>
    <property type="project" value="UniProtKB-KW"/>
</dbReference>